<dbReference type="GO" id="GO:0008061">
    <property type="term" value="F:chitin binding"/>
    <property type="evidence" value="ECO:0007669"/>
    <property type="project" value="InterPro"/>
</dbReference>
<dbReference type="PROSITE" id="PS50940">
    <property type="entry name" value="CHIT_BIND_II"/>
    <property type="match status" value="1"/>
</dbReference>
<keyword evidence="1" id="KW-0732">Signal</keyword>
<feature type="domain" description="Chitin-binding type-2" evidence="2">
    <location>
        <begin position="1052"/>
        <end position="1107"/>
    </location>
</feature>
<dbReference type="STRING" id="62324.A0A4Y0BEP8"/>
<accession>A0A4Y0BEP8</accession>
<dbReference type="EnsemblMetazoa" id="AFUN018473-RA">
    <property type="protein sequence ID" value="AFUN018473-PA"/>
    <property type="gene ID" value="AFUN018473"/>
</dbReference>
<evidence type="ECO:0000256" key="1">
    <source>
        <dbReference type="SAM" id="SignalP"/>
    </source>
</evidence>
<dbReference type="GO" id="GO:0005576">
    <property type="term" value="C:extracellular region"/>
    <property type="evidence" value="ECO:0007669"/>
    <property type="project" value="InterPro"/>
</dbReference>
<name>A0A4Y0BEP8_ANOFN</name>
<reference evidence="3" key="1">
    <citation type="submission" date="2020-05" db="UniProtKB">
        <authorList>
            <consortium name="EnsemblMetazoa"/>
        </authorList>
    </citation>
    <scope>IDENTIFICATION</scope>
    <source>
        <strain evidence="3">FUMOZ</strain>
    </source>
</reference>
<sequence length="1110" mass="121854">MENFVLLLIVFTVMTAGQTTDKPIFPVEACGNRMACTSATYMEQSHEFCKDYGGRVAVPSKQCLNGVILCDNYSRAGACFYPPSNLLSNCEIAIENCFSYLSSTSTPKTTTTDYEVTTSESLEESIFPVEACGNRTACTSSRYMEQSHEFCKDYGGRVAVPSKQCLNGVILCDNYSRAGACFYPPSNLLSNCEIAIENCFSYLSSTSTPKTTTTDYEVTTSESLEESIFPVEACGNRTACTSATYMEQSHEFCKDYGGRVAVPSKLCLNGVILCDNYSRAGACFYPPSNLLSNCEIAIENCFSYMRSTSTPSITTTDYEVTTSESLEENIFPLEACGNRTACTSATYMEQSHEFCKDYGGRVTVPSKQCLNGVILCDNYSRAGACFYPPSNLLSNCEIAIENCFSYMRSTSTPRTTISDYEVTTSESLEENIFPVEACGNRTACTSATYMEQSHEFCKDYGGRVTVPSKQCLNGVILCDNYSRAGACFYPPSNLLSNCEIAIENCFSYMRSTSTPRTTISDYEVTTSESLEENIFPIEACGNRTACTSATYMEQSHEFCKDYGGRVAVPSKLCLNGVILCDNYSRAGACFYPPSNLLSNCEIAIENCFSYMSSTSTPSITTTDYEVATTESLEENIFPLEACGNRTACTSATYMEQSHEFCKDYGGRVAVPSKLCLNGVILCDNYSRAGACFYPPSNLLSNCEIAIENCFSYMRSTSTPRTTISDYEVTTSESLEENIFPVEACGNRTACTSATYMEQSHEFCKDYGGRVTVPSKQCLNGVILCDNYSRAGACFYPPSNLLSNCEIAIENCFSYMRSTSTPRTTISDYEVTTSESLEENIFPIEACGNRTACTSATYMEQSHEFCKDYGGRVAVPSKLCLNGVILCDNYSRAGACFYPPSNLLSNCEIAIENCFSYMSSTSTPSITTTDYEVATTESLEENIFPLEACGNRTACLHIPLEEIKGFCKDYAGEVAVRSKLCVNAMILCKNHRFAQGCLFPSDILATFGCDIAVERCYPKYTTTGPEATTTEIVTTTTEKTTTAQSISEGPKAGEPCMYAGKRTAVVDSCVTYLECSGEYYNERSCSNGYIFYQPFGFCLPGDVKQCQLYTS</sequence>
<dbReference type="InterPro" id="IPR002557">
    <property type="entry name" value="Chitin-bd_dom"/>
</dbReference>
<dbReference type="AlphaFoldDB" id="A0A4Y0BEP8"/>
<feature type="chain" id="PRO_5021228266" evidence="1">
    <location>
        <begin position="18"/>
        <end position="1110"/>
    </location>
</feature>
<dbReference type="VEuPathDB" id="VectorBase:AFUN018473"/>
<evidence type="ECO:0000259" key="2">
    <source>
        <dbReference type="PROSITE" id="PS50940"/>
    </source>
</evidence>
<protein>
    <submittedName>
        <fullName evidence="3">Chitin-binding type-2 domain-containing protein</fullName>
    </submittedName>
</protein>
<proteinExistence type="predicted"/>
<evidence type="ECO:0000313" key="3">
    <source>
        <dbReference type="EnsemblMetazoa" id="AFUN018473-PA"/>
    </source>
</evidence>
<feature type="signal peptide" evidence="1">
    <location>
        <begin position="1"/>
        <end position="17"/>
    </location>
</feature>
<dbReference type="VEuPathDB" id="VectorBase:AFUN2_002059"/>
<organism evidence="3">
    <name type="scientific">Anopheles funestus</name>
    <name type="common">African malaria mosquito</name>
    <dbReference type="NCBI Taxonomy" id="62324"/>
    <lineage>
        <taxon>Eukaryota</taxon>
        <taxon>Metazoa</taxon>
        <taxon>Ecdysozoa</taxon>
        <taxon>Arthropoda</taxon>
        <taxon>Hexapoda</taxon>
        <taxon>Insecta</taxon>
        <taxon>Pterygota</taxon>
        <taxon>Neoptera</taxon>
        <taxon>Endopterygota</taxon>
        <taxon>Diptera</taxon>
        <taxon>Nematocera</taxon>
        <taxon>Culicoidea</taxon>
        <taxon>Culicidae</taxon>
        <taxon>Anophelinae</taxon>
        <taxon>Anopheles</taxon>
    </lineage>
</organism>